<evidence type="ECO:0000313" key="3">
    <source>
        <dbReference type="EMBL" id="NAW64523.1"/>
    </source>
</evidence>
<dbReference type="Proteomes" id="UP000465712">
    <property type="component" value="Unassembled WGS sequence"/>
</dbReference>
<sequence>MDLPNHKYAPRPKELDPVEGVAWGNRCSLRLVSGPTYEDLELVTNITNPTDIERVEVSLNGGPIISCSGEALEMLQLHRKNHTEPGRYLISFGDPTLRTKIGIRQSELVTLAGEIWFVYITLKTTPSQGAPATPTIRARAHVLASQPERFFLPRVKQLTWFASSDGRTPFDYPERSPFINIRRIHFKDDATVNRVRVIRDNVEELNVRREDNEFDLKAAKKDPIPGWFSVNFIRNGFGSEGTLSTAASTQLQFELDKSSTGSIPVLVEYIEQVKAIPVPA</sequence>
<protein>
    <recommendedName>
        <fullName evidence="5">Viral coat protein P2 N-terminal domain-containing protein</fullName>
    </recommendedName>
</protein>
<dbReference type="InterPro" id="IPR041377">
    <property type="entry name" value="P2_N"/>
</dbReference>
<evidence type="ECO:0000313" key="4">
    <source>
        <dbReference type="Proteomes" id="UP000465712"/>
    </source>
</evidence>
<comment type="caution">
    <text evidence="3">The sequence shown here is derived from an EMBL/GenBank/DDBJ whole genome shotgun (WGS) entry which is preliminary data.</text>
</comment>
<dbReference type="InterPro" id="IPR057915">
    <property type="entry name" value="P2_C"/>
</dbReference>
<dbReference type="EMBL" id="WXWW01000078">
    <property type="protein sequence ID" value="NAW64523.1"/>
    <property type="molecule type" value="Genomic_DNA"/>
</dbReference>
<reference evidence="3 4" key="1">
    <citation type="submission" date="2017-05" db="EMBL/GenBank/DDBJ databases">
        <title>High clonality and local adaptation shapes Vibrionaceae linages within an endangered oasis.</title>
        <authorList>
            <person name="Vazquez-Rosas-Landa M."/>
        </authorList>
    </citation>
    <scope>NUCLEOTIDE SEQUENCE [LARGE SCALE GENOMIC DNA]</scope>
    <source>
        <strain evidence="3 4">P46_P4S1P180</strain>
    </source>
</reference>
<evidence type="ECO:0008006" key="5">
    <source>
        <dbReference type="Google" id="ProtNLM"/>
    </source>
</evidence>
<evidence type="ECO:0000259" key="1">
    <source>
        <dbReference type="Pfam" id="PF18628"/>
    </source>
</evidence>
<dbReference type="Pfam" id="PF18628">
    <property type="entry name" value="P2_N"/>
    <property type="match status" value="1"/>
</dbReference>
<feature type="domain" description="Viral coat protein P2 C-terminal" evidence="2">
    <location>
        <begin position="153"/>
        <end position="273"/>
    </location>
</feature>
<dbReference type="AlphaFoldDB" id="A0A7X4W9F6"/>
<dbReference type="Gene3D" id="2.60.120.730">
    <property type="match status" value="2"/>
</dbReference>
<accession>A0A7X4W9F6</accession>
<gene>
    <name evidence="3" type="ORF">CAG72_04765</name>
</gene>
<name>A0A7X4W9F6_9GAMM</name>
<feature type="domain" description="Viral coat protein P2 N-terminal" evidence="1">
    <location>
        <begin position="12"/>
        <end position="142"/>
    </location>
</feature>
<dbReference type="Pfam" id="PF25513">
    <property type="entry name" value="P2_C"/>
    <property type="match status" value="1"/>
</dbReference>
<evidence type="ECO:0000259" key="2">
    <source>
        <dbReference type="Pfam" id="PF25513"/>
    </source>
</evidence>
<organism evidence="3 4">
    <name type="scientific">Photobacterium halotolerans</name>
    <dbReference type="NCBI Taxonomy" id="265726"/>
    <lineage>
        <taxon>Bacteria</taxon>
        <taxon>Pseudomonadati</taxon>
        <taxon>Pseudomonadota</taxon>
        <taxon>Gammaproteobacteria</taxon>
        <taxon>Vibrionales</taxon>
        <taxon>Vibrionaceae</taxon>
        <taxon>Photobacterium</taxon>
    </lineage>
</organism>
<dbReference type="RefSeq" id="WP_161443271.1">
    <property type="nucleotide sequence ID" value="NZ_WXWV01000215.1"/>
</dbReference>
<proteinExistence type="predicted"/>
<dbReference type="InterPro" id="IPR053751">
    <property type="entry name" value="Viral_Major_Capsid_sf"/>
</dbReference>